<dbReference type="Pfam" id="PF00889">
    <property type="entry name" value="EF_TS"/>
    <property type="match status" value="1"/>
</dbReference>
<dbReference type="GO" id="GO:0003746">
    <property type="term" value="F:translation elongation factor activity"/>
    <property type="evidence" value="ECO:0007669"/>
    <property type="project" value="UniProtKB-UniRule"/>
</dbReference>
<dbReference type="SUPFAM" id="SSF54713">
    <property type="entry name" value="Elongation factor Ts (EF-Ts), dimerisation domain"/>
    <property type="match status" value="1"/>
</dbReference>
<evidence type="ECO:0000256" key="5">
    <source>
        <dbReference type="HAMAP-Rule" id="MF_00050"/>
    </source>
</evidence>
<evidence type="ECO:0000313" key="8">
    <source>
        <dbReference type="Proteomes" id="UP000176493"/>
    </source>
</evidence>
<evidence type="ECO:0000256" key="4">
    <source>
        <dbReference type="ARBA" id="ARBA00022917"/>
    </source>
</evidence>
<evidence type="ECO:0000256" key="3">
    <source>
        <dbReference type="ARBA" id="ARBA00022768"/>
    </source>
</evidence>
<keyword evidence="3 5" id="KW-0251">Elongation factor</keyword>
<evidence type="ECO:0000259" key="6">
    <source>
        <dbReference type="Pfam" id="PF00889"/>
    </source>
</evidence>
<dbReference type="PANTHER" id="PTHR11741:SF0">
    <property type="entry name" value="ELONGATION FACTOR TS, MITOCHONDRIAL"/>
    <property type="match status" value="1"/>
</dbReference>
<feature type="region of interest" description="Involved in Mg(2+) ion dislocation from EF-Tu" evidence="5">
    <location>
        <begin position="81"/>
        <end position="84"/>
    </location>
</feature>
<evidence type="ECO:0000313" key="7">
    <source>
        <dbReference type="EMBL" id="OHA21956.1"/>
    </source>
</evidence>
<dbReference type="InterPro" id="IPR001816">
    <property type="entry name" value="Transl_elong_EFTs/EF1B"/>
</dbReference>
<dbReference type="CDD" id="cd14275">
    <property type="entry name" value="UBA_EF-Ts"/>
    <property type="match status" value="1"/>
</dbReference>
<evidence type="ECO:0000256" key="1">
    <source>
        <dbReference type="ARBA" id="ARBA00005532"/>
    </source>
</evidence>
<comment type="similarity">
    <text evidence="1 5">Belongs to the EF-Ts family.</text>
</comment>
<reference evidence="7 8" key="1">
    <citation type="journal article" date="2016" name="Nat. Commun.">
        <title>Thousands of microbial genomes shed light on interconnected biogeochemical processes in an aquifer system.</title>
        <authorList>
            <person name="Anantharaman K."/>
            <person name="Brown C.T."/>
            <person name="Hug L.A."/>
            <person name="Sharon I."/>
            <person name="Castelle C.J."/>
            <person name="Probst A.J."/>
            <person name="Thomas B.C."/>
            <person name="Singh A."/>
            <person name="Wilkins M.J."/>
            <person name="Karaoz U."/>
            <person name="Brodie E.L."/>
            <person name="Williams K.H."/>
            <person name="Hubbard S.S."/>
            <person name="Banfield J.F."/>
        </authorList>
    </citation>
    <scope>NUCLEOTIDE SEQUENCE [LARGE SCALE GENOMIC DNA]</scope>
</reference>
<keyword evidence="4 5" id="KW-0648">Protein biosynthesis</keyword>
<dbReference type="Gene3D" id="1.10.286.20">
    <property type="match status" value="1"/>
</dbReference>
<proteinExistence type="inferred from homology"/>
<feature type="domain" description="Translation elongation factor EFTs/EF1B dimerisation" evidence="6">
    <location>
        <begin position="58"/>
        <end position="194"/>
    </location>
</feature>
<comment type="function">
    <text evidence="5">Associates with the EF-Tu.GDP complex and induces the exchange of GDP to GTP. It remains bound to the aminoacyl-tRNA.EF-Tu.GTP complex up to the GTP hydrolysis stage on the ribosome.</text>
</comment>
<gene>
    <name evidence="5" type="primary">tsf</name>
    <name evidence="7" type="ORF">A2W52_01405</name>
</gene>
<dbReference type="GO" id="GO:0005737">
    <property type="term" value="C:cytoplasm"/>
    <property type="evidence" value="ECO:0007669"/>
    <property type="project" value="UniProtKB-SubCell"/>
</dbReference>
<dbReference type="Proteomes" id="UP000176493">
    <property type="component" value="Unassembled WGS sequence"/>
</dbReference>
<dbReference type="Gene3D" id="1.10.8.10">
    <property type="entry name" value="DNA helicase RuvA subunit, C-terminal domain"/>
    <property type="match status" value="1"/>
</dbReference>
<dbReference type="EMBL" id="MHRJ01000034">
    <property type="protein sequence ID" value="OHA21956.1"/>
    <property type="molecule type" value="Genomic_DNA"/>
</dbReference>
<organism evidence="7 8">
    <name type="scientific">Candidatus Taylorbacteria bacterium RIFCSPHIGHO2_02_49_25</name>
    <dbReference type="NCBI Taxonomy" id="1802305"/>
    <lineage>
        <taxon>Bacteria</taxon>
        <taxon>Candidatus Tayloriibacteriota</taxon>
    </lineage>
</organism>
<dbReference type="Gene3D" id="3.30.479.20">
    <property type="entry name" value="Elongation factor Ts, dimerisation domain"/>
    <property type="match status" value="1"/>
</dbReference>
<accession>A0A1G2MDG6</accession>
<dbReference type="InterPro" id="IPR036402">
    <property type="entry name" value="EF-Ts_dimer_sf"/>
</dbReference>
<dbReference type="InterPro" id="IPR009060">
    <property type="entry name" value="UBA-like_sf"/>
</dbReference>
<evidence type="ECO:0000256" key="2">
    <source>
        <dbReference type="ARBA" id="ARBA00016956"/>
    </source>
</evidence>
<dbReference type="FunFam" id="1.10.8.10:FF:000001">
    <property type="entry name" value="Elongation factor Ts"/>
    <property type="match status" value="1"/>
</dbReference>
<protein>
    <recommendedName>
        <fullName evidence="2 5">Elongation factor Ts</fullName>
        <shortName evidence="5">EF-Ts</shortName>
    </recommendedName>
</protein>
<sequence length="197" mass="21666">MTITTEQIKALREETGISIMLCRKALEEAGGNIEKAKVILQRRGAAAAEKKADRSLGAGTIAAYIHHSGAVGALVELASETDFVSGNEAFRALAYDIAMHVAASRPEFITRENVSEDTLMRAREVFAKEAEGKPKEMREKILEGKLNSYLAEKILLDQPFIKNPDQTIRSLIEQATQKFGEKIAVTRFARFATGNRA</sequence>
<comment type="subcellular location">
    <subcellularLocation>
        <location evidence="5">Cytoplasm</location>
    </subcellularLocation>
</comment>
<comment type="caution">
    <text evidence="7">The sequence shown here is derived from an EMBL/GenBank/DDBJ whole genome shotgun (WGS) entry which is preliminary data.</text>
</comment>
<dbReference type="PANTHER" id="PTHR11741">
    <property type="entry name" value="ELONGATION FACTOR TS"/>
    <property type="match status" value="1"/>
</dbReference>
<name>A0A1G2MDG6_9BACT</name>
<keyword evidence="5" id="KW-0963">Cytoplasm</keyword>
<dbReference type="InterPro" id="IPR014039">
    <property type="entry name" value="Transl_elong_EFTs/EF1B_dimer"/>
</dbReference>
<dbReference type="AlphaFoldDB" id="A0A1G2MDG6"/>
<dbReference type="SUPFAM" id="SSF46934">
    <property type="entry name" value="UBA-like"/>
    <property type="match status" value="1"/>
</dbReference>
<dbReference type="HAMAP" id="MF_00050">
    <property type="entry name" value="EF_Ts"/>
    <property type="match status" value="1"/>
</dbReference>